<evidence type="ECO:0000259" key="1">
    <source>
        <dbReference type="Pfam" id="PF09820"/>
    </source>
</evidence>
<dbReference type="PANTHER" id="PTHR34825:SF1">
    <property type="entry name" value="AAA-ATPASE-LIKE DOMAIN-CONTAINING PROTEIN"/>
    <property type="match status" value="1"/>
</dbReference>
<dbReference type="EMBL" id="JABBNI010000007">
    <property type="protein sequence ID" value="NMM61752.1"/>
    <property type="molecule type" value="Genomic_DNA"/>
</dbReference>
<dbReference type="PANTHER" id="PTHR34825">
    <property type="entry name" value="CONSERVED PROTEIN, WITH A WEAK D-GALACTARATE DEHYDRATASE/ALTRONATE HYDROLASE DOMAIN"/>
    <property type="match status" value="1"/>
</dbReference>
<dbReference type="Pfam" id="PF09820">
    <property type="entry name" value="AAA-ATPase_like"/>
    <property type="match status" value="1"/>
</dbReference>
<comment type="caution">
    <text evidence="2">The sequence shown here is derived from an EMBL/GenBank/DDBJ whole genome shotgun (WGS) entry which is preliminary data.</text>
</comment>
<accession>A0A7Y0EER7</accession>
<organism evidence="2 3">
    <name type="scientific">Clostridium muellerianum</name>
    <dbReference type="NCBI Taxonomy" id="2716538"/>
    <lineage>
        <taxon>Bacteria</taxon>
        <taxon>Bacillati</taxon>
        <taxon>Bacillota</taxon>
        <taxon>Clostridia</taxon>
        <taxon>Eubacteriales</taxon>
        <taxon>Clostridiaceae</taxon>
        <taxon>Clostridium</taxon>
    </lineage>
</organism>
<evidence type="ECO:0000313" key="3">
    <source>
        <dbReference type="Proteomes" id="UP000537131"/>
    </source>
</evidence>
<reference evidence="2 3" key="1">
    <citation type="submission" date="2020-04" db="EMBL/GenBank/DDBJ databases">
        <authorList>
            <person name="Doyle D.A."/>
        </authorList>
    </citation>
    <scope>NUCLEOTIDE SEQUENCE [LARGE SCALE GENOMIC DNA]</scope>
    <source>
        <strain evidence="2 3">P21</strain>
    </source>
</reference>
<protein>
    <submittedName>
        <fullName evidence="2">AAA family ATPase</fullName>
    </submittedName>
</protein>
<name>A0A7Y0EER7_9CLOT</name>
<sequence length="556" mass="65341">MKKISIGITDFKEIVNNNYYLVDKSLFIKEIMEDGSKVLLLPRPRRFGKTINMSMLKYFFEKTDEDNSFLFEELNIYEHKDIMERQGKYPVIYLTFKDEKYLSWKDCKSGMKFVIGSEFKRHKYLLESNIMDDEEKEIYKDVMNLKAEDIYYYKSLLSLSMYLSKYYNKKAVIIIDEYDVPIQSGYNGDYYEDIINFMRNFLSGGLKDNIYLEKAILTGILRVAKESIFSGLNNLNVYSILKNKYSSYFGFSEAEIENIFRYYKVEFKLDEVKSWYNGYVFGENIIYNPWSILNYVNNYEEGLQPYWINTSSNDLVKKLITKGDQQLKSELEDLIQDKNITKAINENIEMKEIDKSTENVWSFLLLSGYLKTVKKTRKPDGRLVCELAIPNIEVKYLYNEIIMSWLKESVNNDEFNLMLNSLTNGDIETFEDIFADYVTKSFSYFDIGDESESFYHAFVLGILVALNDKYRVKSNRESGYGRYDIMIIPKDIEKNGIIIEFKKVNKRRKETLNTAAENALAQIKTMNYKQELIELGVKNVIELGIAFEGKDVLVLT</sequence>
<dbReference type="Pfam" id="PF08011">
    <property type="entry name" value="PDDEXK_9"/>
    <property type="match status" value="1"/>
</dbReference>
<proteinExistence type="predicted"/>
<dbReference type="RefSeq" id="WP_169296359.1">
    <property type="nucleotide sequence ID" value="NZ_JABBNI010000007.1"/>
</dbReference>
<dbReference type="Proteomes" id="UP000537131">
    <property type="component" value="Unassembled WGS sequence"/>
</dbReference>
<evidence type="ECO:0000313" key="2">
    <source>
        <dbReference type="EMBL" id="NMM61752.1"/>
    </source>
</evidence>
<keyword evidence="3" id="KW-1185">Reference proteome</keyword>
<gene>
    <name evidence="2" type="ORF">HBE96_03425</name>
</gene>
<reference evidence="2 3" key="2">
    <citation type="submission" date="2020-06" db="EMBL/GenBank/DDBJ databases">
        <title>Complete Genome Sequence of Clostridium muelleri sp. nov. P21T, an Acid-Alcohol Producing Acetogen Isolated from Old Hay.</title>
        <authorList>
            <person name="Duncan K.E."/>
            <person name="Tanner R.S."/>
        </authorList>
    </citation>
    <scope>NUCLEOTIDE SEQUENCE [LARGE SCALE GENOMIC DNA]</scope>
    <source>
        <strain evidence="2 3">P21</strain>
    </source>
</reference>
<dbReference type="InterPro" id="IPR012547">
    <property type="entry name" value="PDDEXK_9"/>
</dbReference>
<dbReference type="InterPro" id="IPR018631">
    <property type="entry name" value="AAA-ATPase-like_dom"/>
</dbReference>
<dbReference type="AlphaFoldDB" id="A0A7Y0EER7"/>
<feature type="domain" description="AAA-ATPase-like" evidence="1">
    <location>
        <begin position="6"/>
        <end position="229"/>
    </location>
</feature>